<dbReference type="InParanoid" id="Q7NE26"/>
<dbReference type="HOGENOM" id="CLU_009600_14_1_3"/>
<dbReference type="InterPro" id="IPR023631">
    <property type="entry name" value="Amidase_dom"/>
</dbReference>
<dbReference type="eggNOG" id="COG0154">
    <property type="taxonomic scope" value="Bacteria"/>
</dbReference>
<gene>
    <name evidence="3" type="ordered locus">glr4054</name>
</gene>
<dbReference type="PANTHER" id="PTHR42678:SF34">
    <property type="entry name" value="OS04G0183300 PROTEIN"/>
    <property type="match status" value="1"/>
</dbReference>
<dbReference type="InterPro" id="IPR036928">
    <property type="entry name" value="AS_sf"/>
</dbReference>
<feature type="chain" id="PRO_5004290453" evidence="1">
    <location>
        <begin position="19"/>
        <end position="519"/>
    </location>
</feature>
<dbReference type="STRING" id="251221.gene:10761572"/>
<dbReference type="AlphaFoldDB" id="Q7NE26"/>
<evidence type="ECO:0000259" key="2">
    <source>
        <dbReference type="Pfam" id="PF01425"/>
    </source>
</evidence>
<dbReference type="PhylomeDB" id="Q7NE26"/>
<keyword evidence="4" id="KW-1185">Reference proteome</keyword>
<dbReference type="KEGG" id="gvi:glr4054"/>
<evidence type="ECO:0000313" key="4">
    <source>
        <dbReference type="Proteomes" id="UP000000557"/>
    </source>
</evidence>
<organism evidence="3 4">
    <name type="scientific">Gloeobacter violaceus (strain ATCC 29082 / PCC 7421)</name>
    <dbReference type="NCBI Taxonomy" id="251221"/>
    <lineage>
        <taxon>Bacteria</taxon>
        <taxon>Bacillati</taxon>
        <taxon>Cyanobacteriota</taxon>
        <taxon>Cyanophyceae</taxon>
        <taxon>Gloeobacterales</taxon>
        <taxon>Gloeobacteraceae</taxon>
        <taxon>Gloeobacter</taxon>
    </lineage>
</organism>
<dbReference type="Proteomes" id="UP000000557">
    <property type="component" value="Chromosome"/>
</dbReference>
<dbReference type="EMBL" id="BA000045">
    <property type="protein sequence ID" value="BAC91995.1"/>
    <property type="molecule type" value="Genomic_DNA"/>
</dbReference>
<reference evidence="3 4" key="1">
    <citation type="journal article" date="2003" name="DNA Res.">
        <title>Complete genome structure of Gloeobacter violaceus PCC 7421, a cyanobacterium that lacks thylakoids.</title>
        <authorList>
            <person name="Nakamura Y."/>
            <person name="Kaneko T."/>
            <person name="Sato S."/>
            <person name="Mimuro M."/>
            <person name="Miyashita H."/>
            <person name="Tsuchiya T."/>
            <person name="Sasamoto S."/>
            <person name="Watanabe A."/>
            <person name="Kawashima K."/>
            <person name="Kishida Y."/>
            <person name="Kiyokawa C."/>
            <person name="Kohara M."/>
            <person name="Matsumoto M."/>
            <person name="Matsuno A."/>
            <person name="Nakazaki N."/>
            <person name="Shimpo S."/>
            <person name="Takeuchi C."/>
            <person name="Yamada M."/>
            <person name="Tabata S."/>
        </authorList>
    </citation>
    <scope>NUCLEOTIDE SEQUENCE [LARGE SCALE GENOMIC DNA]</scope>
    <source>
        <strain evidence="4">ATCC 29082 / PCC 7421</strain>
    </source>
</reference>
<protein>
    <submittedName>
        <fullName evidence="3">Glr4054 protein</fullName>
    </submittedName>
</protein>
<keyword evidence="1" id="KW-0732">Signal</keyword>
<sequence length="519" mass="54081">MAAAGGLSILLGTGRAFAATCPPAGPPLAETTVAALQKALASGALTSRRIVQGYLDRIACYDKQGPKINAVLEINPDALAIADALDAERRAGKVRGPLHGIPILLKGNIATDDRMLTTAGSVALVDSLPQKDAFIATRLREAGTVLLGKANLTEFANFMSYYMPSGYSSQGGQTLNPYFPALEDNGVPTVTPCGSSAGSGAATAANLTAISIGTETSGSILCPSSFNSLVGIKPTVGLVSRTGIIPISASQDVAGPMTRTVADAAVLLGAIAGYDPADPVTASSVGQIPADYRTFLKLDGLVGVRIGLPPEYLDFLGPETRPAFDQALAVLRAQGAVIVDAPIATTDALFASPSVITVLTYEFKRDLNAYLAKVKPGTTIDTLSEVIDFNFRKREVALKYGQGLLVDSQQRRLQDGTPITAQGYRDALAEKRLLAKTEGIDATIAKYDLDALLFPTYYGSFVGAAAGYPSVIVPAGYATGGLPIGITFLGKAFSEPQLIQYAYAYEQASLARRPPEATP</sequence>
<dbReference type="PANTHER" id="PTHR42678">
    <property type="entry name" value="AMIDASE"/>
    <property type="match status" value="1"/>
</dbReference>
<dbReference type="NCBIfam" id="NF005300">
    <property type="entry name" value="PRK06828.1"/>
    <property type="match status" value="1"/>
</dbReference>
<feature type="domain" description="Amidase" evidence="2">
    <location>
        <begin position="50"/>
        <end position="457"/>
    </location>
</feature>
<proteinExistence type="predicted"/>
<accession>Q7NE26</accession>
<evidence type="ECO:0000256" key="1">
    <source>
        <dbReference type="SAM" id="SignalP"/>
    </source>
</evidence>
<dbReference type="PATRIC" id="fig|251221.4.peg.4086"/>
<dbReference type="Gene3D" id="3.90.1300.10">
    <property type="entry name" value="Amidase signature (AS) domain"/>
    <property type="match status" value="1"/>
</dbReference>
<dbReference type="Pfam" id="PF01425">
    <property type="entry name" value="Amidase"/>
    <property type="match status" value="1"/>
</dbReference>
<dbReference type="OrthoDB" id="9811471at2"/>
<feature type="signal peptide" evidence="1">
    <location>
        <begin position="1"/>
        <end position="18"/>
    </location>
</feature>
<name>Q7NE26_GLOVI</name>
<dbReference type="RefSeq" id="WP_011144042.1">
    <property type="nucleotide sequence ID" value="NC_005125.1"/>
</dbReference>
<evidence type="ECO:0000313" key="3">
    <source>
        <dbReference type="EMBL" id="BAC91995.1"/>
    </source>
</evidence>
<dbReference type="SUPFAM" id="SSF75304">
    <property type="entry name" value="Amidase signature (AS) enzymes"/>
    <property type="match status" value="1"/>
</dbReference>
<dbReference type="EnsemblBacteria" id="BAC91995">
    <property type="protein sequence ID" value="BAC91995"/>
    <property type="gene ID" value="BAC91995"/>
</dbReference>
<reference evidence="3 4" key="2">
    <citation type="journal article" date="2003" name="DNA Res.">
        <title>Complete genome structure of Gloeobacter violaceus PCC 7421, a cyanobacterium that lacks thylakoids (supplement).</title>
        <authorList>
            <person name="Nakamura Y."/>
            <person name="Kaneko T."/>
            <person name="Sato S."/>
            <person name="Mimuro M."/>
            <person name="Miyashita H."/>
            <person name="Tsuchiya T."/>
            <person name="Sasamoto S."/>
            <person name="Watanabe A."/>
            <person name="Kawashima K."/>
            <person name="Kishida Y."/>
            <person name="Kiyokawa C."/>
            <person name="Kohara M."/>
            <person name="Matsumoto M."/>
            <person name="Matsuno A."/>
            <person name="Nakazaki N."/>
            <person name="Shimpo S."/>
            <person name="Takeuchi C."/>
            <person name="Yamada M."/>
            <person name="Tabata S."/>
        </authorList>
    </citation>
    <scope>NUCLEOTIDE SEQUENCE [LARGE SCALE GENOMIC DNA]</scope>
    <source>
        <strain evidence="4">ATCC 29082 / PCC 7421</strain>
    </source>
</reference>